<feature type="domain" description="HTH cro/C1-type" evidence="4">
    <location>
        <begin position="17"/>
        <end position="76"/>
    </location>
</feature>
<dbReference type="InterPro" id="IPR010982">
    <property type="entry name" value="Lambda_DNA-bd_dom_sf"/>
</dbReference>
<keyword evidence="1" id="KW-0805">Transcription regulation</keyword>
<keyword evidence="2" id="KW-0238">DNA-binding</keyword>
<organism evidence="5 6">
    <name type="scientific">Fibrisoma montanum</name>
    <dbReference type="NCBI Taxonomy" id="2305895"/>
    <lineage>
        <taxon>Bacteria</taxon>
        <taxon>Pseudomonadati</taxon>
        <taxon>Bacteroidota</taxon>
        <taxon>Cytophagia</taxon>
        <taxon>Cytophagales</taxon>
        <taxon>Spirosomataceae</taxon>
        <taxon>Fibrisoma</taxon>
    </lineage>
</organism>
<dbReference type="InterPro" id="IPR039418">
    <property type="entry name" value="LexA-like"/>
</dbReference>
<proteinExistence type="predicted"/>
<dbReference type="SMART" id="SM00530">
    <property type="entry name" value="HTH_XRE"/>
    <property type="match status" value="1"/>
</dbReference>
<evidence type="ECO:0000313" key="5">
    <source>
        <dbReference type="EMBL" id="RIV23649.1"/>
    </source>
</evidence>
<dbReference type="InterPro" id="IPR001387">
    <property type="entry name" value="Cro/C1-type_HTH"/>
</dbReference>
<dbReference type="Gene3D" id="2.10.109.10">
    <property type="entry name" value="Umud Fragment, subunit A"/>
    <property type="match status" value="1"/>
</dbReference>
<protein>
    <submittedName>
        <fullName evidence="5">LexA family transcriptional regulator</fullName>
    </submittedName>
</protein>
<evidence type="ECO:0000259" key="4">
    <source>
        <dbReference type="PROSITE" id="PS50943"/>
    </source>
</evidence>
<gene>
    <name evidence="5" type="ORF">DYU11_11755</name>
</gene>
<dbReference type="PANTHER" id="PTHR40661">
    <property type="match status" value="1"/>
</dbReference>
<reference evidence="5 6" key="1">
    <citation type="submission" date="2018-08" db="EMBL/GenBank/DDBJ databases">
        <title>Fibrisoma montanum sp. nov., isolated from Danxia mountain soil.</title>
        <authorList>
            <person name="Huang Y."/>
        </authorList>
    </citation>
    <scope>NUCLEOTIDE SEQUENCE [LARGE SCALE GENOMIC DNA]</scope>
    <source>
        <strain evidence="5 6">HYT19</strain>
    </source>
</reference>
<dbReference type="CDD" id="cd06529">
    <property type="entry name" value="S24_LexA-like"/>
    <property type="match status" value="1"/>
</dbReference>
<dbReference type="InterPro" id="IPR036286">
    <property type="entry name" value="LexA/Signal_pep-like_sf"/>
</dbReference>
<dbReference type="Gene3D" id="1.10.260.40">
    <property type="entry name" value="lambda repressor-like DNA-binding domains"/>
    <property type="match status" value="1"/>
</dbReference>
<dbReference type="Pfam" id="PF01381">
    <property type="entry name" value="HTH_3"/>
    <property type="match status" value="1"/>
</dbReference>
<evidence type="ECO:0000256" key="1">
    <source>
        <dbReference type="ARBA" id="ARBA00023015"/>
    </source>
</evidence>
<dbReference type="CDD" id="cd00093">
    <property type="entry name" value="HTH_XRE"/>
    <property type="match status" value="1"/>
</dbReference>
<dbReference type="AlphaFoldDB" id="A0A418MBA8"/>
<accession>A0A418MBA8</accession>
<dbReference type="Pfam" id="PF00717">
    <property type="entry name" value="Peptidase_S24"/>
    <property type="match status" value="1"/>
</dbReference>
<keyword evidence="6" id="KW-1185">Reference proteome</keyword>
<dbReference type="Proteomes" id="UP000283523">
    <property type="component" value="Unassembled WGS sequence"/>
</dbReference>
<dbReference type="PANTHER" id="PTHR40661:SF3">
    <property type="entry name" value="FELS-1 PROPHAGE TRANSCRIPTIONAL REGULATOR"/>
    <property type="match status" value="1"/>
</dbReference>
<dbReference type="SUPFAM" id="SSF51306">
    <property type="entry name" value="LexA/Signal peptidase"/>
    <property type="match status" value="1"/>
</dbReference>
<comment type="caution">
    <text evidence="5">The sequence shown here is derived from an EMBL/GenBank/DDBJ whole genome shotgun (WGS) entry which is preliminary data.</text>
</comment>
<dbReference type="SUPFAM" id="SSF47413">
    <property type="entry name" value="lambda repressor-like DNA-binding domains"/>
    <property type="match status" value="1"/>
</dbReference>
<name>A0A418MBA8_9BACT</name>
<evidence type="ECO:0000256" key="2">
    <source>
        <dbReference type="ARBA" id="ARBA00023125"/>
    </source>
</evidence>
<dbReference type="EMBL" id="QXED01000003">
    <property type="protein sequence ID" value="RIV23649.1"/>
    <property type="molecule type" value="Genomic_DNA"/>
</dbReference>
<dbReference type="GO" id="GO:0003677">
    <property type="term" value="F:DNA binding"/>
    <property type="evidence" value="ECO:0007669"/>
    <property type="project" value="UniProtKB-KW"/>
</dbReference>
<evidence type="ECO:0000313" key="6">
    <source>
        <dbReference type="Proteomes" id="UP000283523"/>
    </source>
</evidence>
<keyword evidence="3" id="KW-0804">Transcription</keyword>
<sequence>MLDYVSAIEEMSLGAKLKALRESKKLTQQHVAEHLKGLNLGKSKQMISLYESNTNIPPISVLASLAKLYETSLDDLIEERNGALQAQEHKPLYKIADYKRVEDSYKHNVQADSNLIYEKSSYIPFYDVEVTAGKIEVFFDESDNPAGYIYAPEFAGCIACKVWGDSMYDRILPGATVFIYPIESKKYFDYGQIYMVAYPGHRVLKYIQPCEGDESKVMLVSENKRQPPYPVEKNDIQRVFLVKGYWNQTTN</sequence>
<dbReference type="RefSeq" id="WP_119667865.1">
    <property type="nucleotide sequence ID" value="NZ_QXED01000003.1"/>
</dbReference>
<dbReference type="InterPro" id="IPR015927">
    <property type="entry name" value="Peptidase_S24_S26A/B/C"/>
</dbReference>
<dbReference type="PROSITE" id="PS50943">
    <property type="entry name" value="HTH_CROC1"/>
    <property type="match status" value="1"/>
</dbReference>
<evidence type="ECO:0000256" key="3">
    <source>
        <dbReference type="ARBA" id="ARBA00023163"/>
    </source>
</evidence>
<dbReference type="OrthoDB" id="3831186at2"/>